<evidence type="ECO:0000313" key="4">
    <source>
        <dbReference type="Proteomes" id="UP001145145"/>
    </source>
</evidence>
<dbReference type="InterPro" id="IPR025291">
    <property type="entry name" value="DUF4153"/>
</dbReference>
<feature type="transmembrane region" description="Helical" evidence="1">
    <location>
        <begin position="15"/>
        <end position="33"/>
    </location>
</feature>
<reference evidence="2" key="2">
    <citation type="submission" date="2022-11" db="EMBL/GenBank/DDBJ databases">
        <title>Draft genome sequence of Sellimonas catena strain 12EGH17.</title>
        <authorList>
            <person name="Hisatomi A."/>
            <person name="Ohkuma M."/>
            <person name="Sakamoto M."/>
        </authorList>
    </citation>
    <scope>NUCLEOTIDE SEQUENCE</scope>
    <source>
        <strain evidence="2">12EGH17</strain>
    </source>
</reference>
<name>A0A9W6C7A6_9FIRM</name>
<dbReference type="Pfam" id="PF13687">
    <property type="entry name" value="DUF4153"/>
    <property type="match status" value="1"/>
</dbReference>
<feature type="transmembrane region" description="Helical" evidence="1">
    <location>
        <begin position="160"/>
        <end position="183"/>
    </location>
</feature>
<evidence type="ECO:0000313" key="2">
    <source>
        <dbReference type="EMBL" id="GLG04739.1"/>
    </source>
</evidence>
<feature type="transmembrane region" description="Helical" evidence="1">
    <location>
        <begin position="203"/>
        <end position="227"/>
    </location>
</feature>
<proteinExistence type="predicted"/>
<feature type="transmembrane region" description="Helical" evidence="1">
    <location>
        <begin position="320"/>
        <end position="343"/>
    </location>
</feature>
<dbReference type="AlphaFoldDB" id="A0A9W6C7A6"/>
<feature type="transmembrane region" description="Helical" evidence="1">
    <location>
        <begin position="117"/>
        <end position="140"/>
    </location>
</feature>
<feature type="transmembrane region" description="Helical" evidence="1">
    <location>
        <begin position="39"/>
        <end position="56"/>
    </location>
</feature>
<reference evidence="3" key="3">
    <citation type="submission" date="2022-11" db="EMBL/GenBank/DDBJ databases">
        <title>Draft genome sequence of Sellimonas catena strain 18CBH55.</title>
        <authorList>
            <person name="Atsushi H."/>
            <person name="Moriya O."/>
            <person name="Mitsuo S."/>
        </authorList>
    </citation>
    <scope>NUCLEOTIDE SEQUENCE</scope>
    <source>
        <strain evidence="3">18CBH55</strain>
    </source>
</reference>
<protein>
    <recommendedName>
        <fullName evidence="5">DUF4173 domain-containing protein</fullName>
    </recommendedName>
</protein>
<sequence>MEKSRYEVIMEQKTGKLLAGSLIYGILFAVLLYRNMSGIGIPVLMLVTCLFLAGFFRMFEMKLKKETVYYMTVMVLLGVSSTLTTSDFFIMFNWFGSIGLFFLILIHQFYEDRNWNFLSYTVVYLRMMFAPLGNLLSPFRALIRYRKSKEDGEEKKKSGYIGQVVLGIILAGLLLLVIFPLLFSGDIVFAEFIRLFTGNFRGFSFSTGWITLFLAGFILCFAVWQAFVNYDPDFETEEKEERPIQVAGITCISILTAVYLIFCAIQLGSLFFGQGMGLPDGYTYAEYARSGFFELLGVSIINLLIVLAVIHLFYPKRLMQRLLTVFSGCTYVMILSSGYRMCMYIEAYRFTLSRVLVLWGLCVLSFILAGVIVNVYKKDFPLFRYSAAVCAAFYLILSLSRPDEWMARYNLAYKEEWIESYDEIRYLFSRDLLLAVDAEQIQHLKGDPGNLIHYCQEVVDMYDNEPGWTYSIGEARAKESAERFLKEYGDIT</sequence>
<dbReference type="EMBL" id="BSCH01000014">
    <property type="protein sequence ID" value="GLG90782.1"/>
    <property type="molecule type" value="Genomic_DNA"/>
</dbReference>
<reference evidence="2 4" key="5">
    <citation type="journal article" date="2023" name="Int. J. Syst. Evol. Microbiol.">
        <title>Sellimonas catena sp. nov., isolated from human faeces.</title>
        <authorList>
            <person name="Hisatomi A."/>
            <person name="Ohkuma M."/>
            <person name="Sakamoto M."/>
        </authorList>
    </citation>
    <scope>NUCLEOTIDE SEQUENCE [LARGE SCALE GENOMIC DNA]</scope>
    <source>
        <strain evidence="2 4">12EGH17</strain>
        <strain evidence="3">18CBH55</strain>
    </source>
</reference>
<dbReference type="Proteomes" id="UP001145094">
    <property type="component" value="Unassembled WGS sequence"/>
</dbReference>
<feature type="transmembrane region" description="Helical" evidence="1">
    <location>
        <begin position="91"/>
        <end position="110"/>
    </location>
</feature>
<feature type="transmembrane region" description="Helical" evidence="1">
    <location>
        <begin position="247"/>
        <end position="272"/>
    </location>
</feature>
<dbReference type="EMBL" id="BSBO01000018">
    <property type="protein sequence ID" value="GLG04739.1"/>
    <property type="molecule type" value="Genomic_DNA"/>
</dbReference>
<keyword evidence="4" id="KW-1185">Reference proteome</keyword>
<feature type="transmembrane region" description="Helical" evidence="1">
    <location>
        <begin position="68"/>
        <end position="85"/>
    </location>
</feature>
<comment type="caution">
    <text evidence="2">The sequence shown here is derived from an EMBL/GenBank/DDBJ whole genome shotgun (WGS) entry which is preliminary data.</text>
</comment>
<keyword evidence="1" id="KW-0812">Transmembrane</keyword>
<evidence type="ECO:0000256" key="1">
    <source>
        <dbReference type="SAM" id="Phobius"/>
    </source>
</evidence>
<feature type="transmembrane region" description="Helical" evidence="1">
    <location>
        <begin position="292"/>
        <end position="314"/>
    </location>
</feature>
<dbReference type="RefSeq" id="WP_281845487.1">
    <property type="nucleotide sequence ID" value="NZ_BSBO01000018.1"/>
</dbReference>
<organism evidence="2 4">
    <name type="scientific">Sellimonas catena</name>
    <dbReference type="NCBI Taxonomy" id="2994035"/>
    <lineage>
        <taxon>Bacteria</taxon>
        <taxon>Bacillati</taxon>
        <taxon>Bacillota</taxon>
        <taxon>Clostridia</taxon>
        <taxon>Lachnospirales</taxon>
        <taxon>Lachnospiraceae</taxon>
        <taxon>Sellimonas</taxon>
    </lineage>
</organism>
<accession>A0A9W6C7A6</accession>
<evidence type="ECO:0008006" key="5">
    <source>
        <dbReference type="Google" id="ProtNLM"/>
    </source>
</evidence>
<reference evidence="3" key="4">
    <citation type="submission" date="2022-11" db="EMBL/GenBank/DDBJ databases">
        <title>Draft genome sequence of Sellimonas catena strain 18CBH55.</title>
        <authorList>
            <person name="Hisatomi A."/>
            <person name="Ohkuma M."/>
            <person name="Sakamoto M."/>
        </authorList>
    </citation>
    <scope>NUCLEOTIDE SEQUENCE</scope>
    <source>
        <strain evidence="3">18CBH55</strain>
    </source>
</reference>
<dbReference type="Proteomes" id="UP001145145">
    <property type="component" value="Unassembled WGS sequence"/>
</dbReference>
<evidence type="ECO:0000313" key="3">
    <source>
        <dbReference type="EMBL" id="GLG90782.1"/>
    </source>
</evidence>
<feature type="transmembrane region" description="Helical" evidence="1">
    <location>
        <begin position="382"/>
        <end position="399"/>
    </location>
</feature>
<feature type="transmembrane region" description="Helical" evidence="1">
    <location>
        <begin position="355"/>
        <end position="376"/>
    </location>
</feature>
<gene>
    <name evidence="2" type="ORF">Selli1_19130</name>
    <name evidence="3" type="ORF">Selli2_22090</name>
</gene>
<reference evidence="2" key="1">
    <citation type="submission" date="2022-11" db="EMBL/GenBank/DDBJ databases">
        <title>Draft genome sequence of Sellimonas catena strain 12EGH17.</title>
        <authorList>
            <person name="Atsushi H."/>
            <person name="Moriya O."/>
            <person name="Mitsuo S."/>
        </authorList>
    </citation>
    <scope>NUCLEOTIDE SEQUENCE</scope>
    <source>
        <strain evidence="2">12EGH17</strain>
    </source>
</reference>
<keyword evidence="1" id="KW-1133">Transmembrane helix</keyword>
<keyword evidence="1" id="KW-0472">Membrane</keyword>